<feature type="compositionally biased region" description="Gly residues" evidence="1">
    <location>
        <begin position="181"/>
        <end position="193"/>
    </location>
</feature>
<keyword evidence="3" id="KW-1185">Reference proteome</keyword>
<evidence type="ECO:0000256" key="1">
    <source>
        <dbReference type="SAM" id="MobiDB-lite"/>
    </source>
</evidence>
<gene>
    <name evidence="2" type="ORF">Esi_0486_0017</name>
</gene>
<dbReference type="Proteomes" id="UP000002630">
    <property type="component" value="Unassembled WGS sequence"/>
</dbReference>
<feature type="region of interest" description="Disordered" evidence="1">
    <location>
        <begin position="312"/>
        <end position="344"/>
    </location>
</feature>
<dbReference type="InterPro" id="IPR043822">
    <property type="entry name" value="EsV_1_7_cys"/>
</dbReference>
<accession>D8LNJ8</accession>
<evidence type="ECO:0000313" key="3">
    <source>
        <dbReference type="Proteomes" id="UP000002630"/>
    </source>
</evidence>
<dbReference type="SMART" id="SM01425">
    <property type="entry name" value="EsV_1_7"/>
    <property type="match status" value="3"/>
</dbReference>
<protein>
    <submittedName>
        <fullName evidence="2">EsV-1-7</fullName>
    </submittedName>
</protein>
<dbReference type="EMBL" id="FN649760">
    <property type="protein sequence ID" value="CBN76279.1"/>
    <property type="molecule type" value="Genomic_DNA"/>
</dbReference>
<proteinExistence type="predicted"/>
<dbReference type="Gene3D" id="6.10.140.110">
    <property type="match status" value="2"/>
</dbReference>
<name>D8LNJ8_ECTSI</name>
<sequence length="344" mass="34938">MIDVVSKRCAHSGCNKWPSYGMPPSKKAEFCANHARPGMVGVCNKRCAHPGCTKQPKYGVAGSKKREFCAPHAKGGMVDVYNKRCGFQGCTKGPSYGVAGSKKREFCAQHAKEGMVNVCSRKRARDLRDARLAVEAAASARPKLDLQQQAGGDSDVNGGVYSVADSSTNYSRTFCGSGTGGRMGGDNGSGGGTPFQRQGPGGISFLSDTHPVAGGTGSFDRHLYSPMVTHRFAGSMIGQGTTAAGGGGGALGGNMFEPHGGAGATTSSISSGDPHAGPGGALQGALAAATAIPPANSAEDAAVAELVMGLKNRRTQDGEGVDDGDDDAAEGAPDVAPANNERSI</sequence>
<dbReference type="Pfam" id="PF19114">
    <property type="entry name" value="EsV_1_7_cys"/>
    <property type="match status" value="3"/>
</dbReference>
<evidence type="ECO:0000313" key="2">
    <source>
        <dbReference type="EMBL" id="CBN76279.1"/>
    </source>
</evidence>
<feature type="compositionally biased region" description="Acidic residues" evidence="1">
    <location>
        <begin position="319"/>
        <end position="329"/>
    </location>
</feature>
<feature type="compositionally biased region" description="Low complexity" evidence="1">
    <location>
        <begin position="264"/>
        <end position="276"/>
    </location>
</feature>
<dbReference type="OrthoDB" id="2441233at2759"/>
<feature type="region of interest" description="Disordered" evidence="1">
    <location>
        <begin position="248"/>
        <end position="281"/>
    </location>
</feature>
<feature type="region of interest" description="Disordered" evidence="1">
    <location>
        <begin position="181"/>
        <end position="209"/>
    </location>
</feature>
<organism evidence="2 3">
    <name type="scientific">Ectocarpus siliculosus</name>
    <name type="common">Brown alga</name>
    <name type="synonym">Conferva siliculosa</name>
    <dbReference type="NCBI Taxonomy" id="2880"/>
    <lineage>
        <taxon>Eukaryota</taxon>
        <taxon>Sar</taxon>
        <taxon>Stramenopiles</taxon>
        <taxon>Ochrophyta</taxon>
        <taxon>PX clade</taxon>
        <taxon>Phaeophyceae</taxon>
        <taxon>Ectocarpales</taxon>
        <taxon>Ectocarpaceae</taxon>
        <taxon>Ectocarpus</taxon>
    </lineage>
</organism>
<dbReference type="InParanoid" id="D8LNJ8"/>
<reference evidence="2 3" key="1">
    <citation type="journal article" date="2010" name="Nature">
        <title>The Ectocarpus genome and the independent evolution of multicellularity in brown algae.</title>
        <authorList>
            <person name="Cock J.M."/>
            <person name="Sterck L."/>
            <person name="Rouze P."/>
            <person name="Scornet D."/>
            <person name="Allen A.E."/>
            <person name="Amoutzias G."/>
            <person name="Anthouard V."/>
            <person name="Artiguenave F."/>
            <person name="Aury J.M."/>
            <person name="Badger J.H."/>
            <person name="Beszteri B."/>
            <person name="Billiau K."/>
            <person name="Bonnet E."/>
            <person name="Bothwell J.H."/>
            <person name="Bowler C."/>
            <person name="Boyen C."/>
            <person name="Brownlee C."/>
            <person name="Carrano C.J."/>
            <person name="Charrier B."/>
            <person name="Cho G.Y."/>
            <person name="Coelho S.M."/>
            <person name="Collen J."/>
            <person name="Corre E."/>
            <person name="Da Silva C."/>
            <person name="Delage L."/>
            <person name="Delaroque N."/>
            <person name="Dittami S.M."/>
            <person name="Doulbeau S."/>
            <person name="Elias M."/>
            <person name="Farnham G."/>
            <person name="Gachon C.M."/>
            <person name="Gschloessl B."/>
            <person name="Heesch S."/>
            <person name="Jabbari K."/>
            <person name="Jubin C."/>
            <person name="Kawai H."/>
            <person name="Kimura K."/>
            <person name="Kloareg B."/>
            <person name="Kupper F.C."/>
            <person name="Lang D."/>
            <person name="Le Bail A."/>
            <person name="Leblanc C."/>
            <person name="Lerouge P."/>
            <person name="Lohr M."/>
            <person name="Lopez P.J."/>
            <person name="Martens C."/>
            <person name="Maumus F."/>
            <person name="Michel G."/>
            <person name="Miranda-Saavedra D."/>
            <person name="Morales J."/>
            <person name="Moreau H."/>
            <person name="Motomura T."/>
            <person name="Nagasato C."/>
            <person name="Napoli C.A."/>
            <person name="Nelson D.R."/>
            <person name="Nyvall-Collen P."/>
            <person name="Peters A.F."/>
            <person name="Pommier C."/>
            <person name="Potin P."/>
            <person name="Poulain J."/>
            <person name="Quesneville H."/>
            <person name="Read B."/>
            <person name="Rensing S.A."/>
            <person name="Ritter A."/>
            <person name="Rousvoal S."/>
            <person name="Samanta M."/>
            <person name="Samson G."/>
            <person name="Schroeder D.C."/>
            <person name="Segurens B."/>
            <person name="Strittmatter M."/>
            <person name="Tonon T."/>
            <person name="Tregear J.W."/>
            <person name="Valentin K."/>
            <person name="von Dassow P."/>
            <person name="Yamagishi T."/>
            <person name="Van de Peer Y."/>
            <person name="Wincker P."/>
        </authorList>
    </citation>
    <scope>NUCLEOTIDE SEQUENCE [LARGE SCALE GENOMIC DNA]</scope>
    <source>
        <strain evidence="3">Ec32 / CCAP1310/4</strain>
    </source>
</reference>
<dbReference type="AlphaFoldDB" id="D8LNJ8"/>